<dbReference type="Gene3D" id="3.40.120.10">
    <property type="entry name" value="Alpha-D-Glucose-1,6-Bisphosphate, subunit A, domain 3"/>
    <property type="match status" value="3"/>
</dbReference>
<evidence type="ECO:0000313" key="16">
    <source>
        <dbReference type="EMBL" id="RPF53489.1"/>
    </source>
</evidence>
<dbReference type="EMBL" id="RKRF01000009">
    <property type="protein sequence ID" value="RPF53489.1"/>
    <property type="molecule type" value="Genomic_DNA"/>
</dbReference>
<dbReference type="PANTHER" id="PTHR42946:SF1">
    <property type="entry name" value="PHOSPHOGLUCOMUTASE (ALPHA-D-GLUCOSE-1,6-BISPHOSPHATE-DEPENDENT)"/>
    <property type="match status" value="1"/>
</dbReference>
<feature type="domain" description="Alpha-D-phosphohexomutase alpha/beta/alpha" evidence="13">
    <location>
        <begin position="3"/>
        <end position="136"/>
    </location>
</feature>
<dbReference type="Gene3D" id="3.30.310.50">
    <property type="entry name" value="Alpha-D-phosphohexomutase, C-terminal domain"/>
    <property type="match status" value="1"/>
</dbReference>
<comment type="similarity">
    <text evidence="1 9 10">Belongs to the phosphohexose mutase family.</text>
</comment>
<feature type="domain" description="Alpha-D-phosphohexomutase alpha/beta/alpha" evidence="15">
    <location>
        <begin position="258"/>
        <end position="369"/>
    </location>
</feature>
<dbReference type="InterPro" id="IPR005841">
    <property type="entry name" value="Alpha-D-phosphohexomutase_SF"/>
</dbReference>
<evidence type="ECO:0000313" key="17">
    <source>
        <dbReference type="Proteomes" id="UP000276443"/>
    </source>
</evidence>
<feature type="domain" description="Alpha-D-phosphohexomutase alpha/beta/alpha" evidence="14">
    <location>
        <begin position="159"/>
        <end position="254"/>
    </location>
</feature>
<dbReference type="OrthoDB" id="9806956at2"/>
<accession>A0A3N5B933</accession>
<dbReference type="GO" id="GO:0005829">
    <property type="term" value="C:cytosol"/>
    <property type="evidence" value="ECO:0007669"/>
    <property type="project" value="TreeGrafter"/>
</dbReference>
<dbReference type="InterPro" id="IPR036900">
    <property type="entry name" value="A-D-PHexomutase_C_sf"/>
</dbReference>
<dbReference type="InterPro" id="IPR005844">
    <property type="entry name" value="A-D-PHexomutase_a/b/a-I"/>
</dbReference>
<dbReference type="GO" id="GO:0008966">
    <property type="term" value="F:phosphoglucosamine mutase activity"/>
    <property type="evidence" value="ECO:0007669"/>
    <property type="project" value="UniProtKB-UniRule"/>
</dbReference>
<keyword evidence="17" id="KW-1185">Reference proteome</keyword>
<protein>
    <recommendedName>
        <fullName evidence="8 9">Phosphoglucosamine mutase</fullName>
        <ecNumber evidence="7 9">5.4.2.10</ecNumber>
    </recommendedName>
</protein>
<dbReference type="HAMAP" id="MF_01554_B">
    <property type="entry name" value="GlmM_B"/>
    <property type="match status" value="1"/>
</dbReference>
<dbReference type="NCBIfam" id="NF008139">
    <property type="entry name" value="PRK10887.1"/>
    <property type="match status" value="1"/>
</dbReference>
<dbReference type="EC" id="5.4.2.10" evidence="7 9"/>
<dbReference type="Pfam" id="PF02880">
    <property type="entry name" value="PGM_PMM_III"/>
    <property type="match status" value="1"/>
</dbReference>
<evidence type="ECO:0000256" key="3">
    <source>
        <dbReference type="ARBA" id="ARBA00022723"/>
    </source>
</evidence>
<evidence type="ECO:0000256" key="10">
    <source>
        <dbReference type="RuleBase" id="RU004326"/>
    </source>
</evidence>
<dbReference type="PRINTS" id="PR00509">
    <property type="entry name" value="PGMPMM"/>
</dbReference>
<evidence type="ECO:0000259" key="14">
    <source>
        <dbReference type="Pfam" id="PF02879"/>
    </source>
</evidence>
<evidence type="ECO:0000256" key="7">
    <source>
        <dbReference type="ARBA" id="ARBA00066330"/>
    </source>
</evidence>
<dbReference type="GO" id="GO:0009252">
    <property type="term" value="P:peptidoglycan biosynthetic process"/>
    <property type="evidence" value="ECO:0007669"/>
    <property type="project" value="TreeGrafter"/>
</dbReference>
<evidence type="ECO:0000256" key="9">
    <source>
        <dbReference type="HAMAP-Rule" id="MF_01554"/>
    </source>
</evidence>
<dbReference type="AlphaFoldDB" id="A0A3N5B933"/>
<evidence type="ECO:0000259" key="15">
    <source>
        <dbReference type="Pfam" id="PF02880"/>
    </source>
</evidence>
<comment type="function">
    <text evidence="9 11">Catalyzes the conversion of glucosamine-6-phosphate to glucosamine-1-phosphate.</text>
</comment>
<dbReference type="GO" id="GO:0006048">
    <property type="term" value="P:UDP-N-acetylglucosamine biosynthetic process"/>
    <property type="evidence" value="ECO:0007669"/>
    <property type="project" value="TreeGrafter"/>
</dbReference>
<evidence type="ECO:0000259" key="12">
    <source>
        <dbReference type="Pfam" id="PF00408"/>
    </source>
</evidence>
<dbReference type="GO" id="GO:0000287">
    <property type="term" value="F:magnesium ion binding"/>
    <property type="evidence" value="ECO:0007669"/>
    <property type="project" value="UniProtKB-UniRule"/>
</dbReference>
<comment type="caution">
    <text evidence="16">The sequence shown here is derived from an EMBL/GenBank/DDBJ whole genome shotgun (WGS) entry which is preliminary data.</text>
</comment>
<dbReference type="PROSITE" id="PS00710">
    <property type="entry name" value="PGM_PMM"/>
    <property type="match status" value="1"/>
</dbReference>
<evidence type="ECO:0000259" key="13">
    <source>
        <dbReference type="Pfam" id="PF02878"/>
    </source>
</evidence>
<dbReference type="Pfam" id="PF02878">
    <property type="entry name" value="PGM_PMM_I"/>
    <property type="match status" value="1"/>
</dbReference>
<dbReference type="Pfam" id="PF00408">
    <property type="entry name" value="PGM_PMM_IV"/>
    <property type="match status" value="1"/>
</dbReference>
<organism evidence="16 17">
    <name type="scientific">Aquisalibacillus elongatus</name>
    <dbReference type="NCBI Taxonomy" id="485577"/>
    <lineage>
        <taxon>Bacteria</taxon>
        <taxon>Bacillati</taxon>
        <taxon>Bacillota</taxon>
        <taxon>Bacilli</taxon>
        <taxon>Bacillales</taxon>
        <taxon>Bacillaceae</taxon>
        <taxon>Aquisalibacillus</taxon>
    </lineage>
</organism>
<dbReference type="InterPro" id="IPR016066">
    <property type="entry name" value="A-D-PHexomutase_CS"/>
</dbReference>
<feature type="modified residue" description="Phosphoserine" evidence="9">
    <location>
        <position position="101"/>
    </location>
</feature>
<dbReference type="InterPro" id="IPR005846">
    <property type="entry name" value="A-D-PHexomutase_a/b/a-III"/>
</dbReference>
<dbReference type="FunFam" id="3.40.120.10:FF:000001">
    <property type="entry name" value="Phosphoglucosamine mutase"/>
    <property type="match status" value="1"/>
</dbReference>
<evidence type="ECO:0000256" key="11">
    <source>
        <dbReference type="RuleBase" id="RU004327"/>
    </source>
</evidence>
<dbReference type="FunFam" id="3.40.120.10:FF:000002">
    <property type="entry name" value="Phosphoglucosamine mutase"/>
    <property type="match status" value="1"/>
</dbReference>
<dbReference type="InterPro" id="IPR050060">
    <property type="entry name" value="Phosphoglucosamine_mutase"/>
</dbReference>
<dbReference type="InterPro" id="IPR006352">
    <property type="entry name" value="GlmM_bact"/>
</dbReference>
<feature type="binding site" evidence="9">
    <location>
        <position position="245"/>
    </location>
    <ligand>
        <name>Mg(2+)</name>
        <dbReference type="ChEBI" id="CHEBI:18420"/>
    </ligand>
</feature>
<comment type="PTM">
    <text evidence="9">Activated by phosphorylation.</text>
</comment>
<keyword evidence="4 9" id="KW-0460">Magnesium</keyword>
<sequence length="448" mass="48868">MGKYFGTDGVRGIANTELTPELAYQLGRCGAYVLTKDATEKPRILVGRDTRVSGEMLEGALVAGILSVGVEVMRLGVISTPGVAYLTKASGAQAGVMISASHNPVEDNGIKFFGSDGFKLLDEQEDEIEQYLDAESDELPRPVGADVGQVMDYYEGGQKYLQHLKQTIDQDFEGVKIVLDCAHGATSPLASHLFADLEADIFAIGASPDGLNINDGYGSTNPEKLRETVVEQGADIGLAFDGDGDRLIAVDEKGNIIDGDKIMYICGRFYKNQGRLKQDTVVTTVMSNIGLYRAFDQLDIKTVKTKVGDRYVMEEMRKSGYNLGGEQSGHIIFLDHNTTGDGMLSALQLVNVIQETDKSLSELADDIKKFPQELKNVRVTDKHAVTDNETIKQEIDRVEAELGDKGRVLVRPSGTEPVVRIMVEAPTKDDCEKYVNQVVKVVEETLGM</sequence>
<comment type="cofactor">
    <cofactor evidence="9">
        <name>Mg(2+)</name>
        <dbReference type="ChEBI" id="CHEBI:18420"/>
    </cofactor>
    <text evidence="9">Binds 1 Mg(2+) ion per subunit.</text>
</comment>
<dbReference type="NCBIfam" id="TIGR01455">
    <property type="entry name" value="glmM"/>
    <property type="match status" value="1"/>
</dbReference>
<feature type="binding site" evidence="9">
    <location>
        <position position="241"/>
    </location>
    <ligand>
        <name>Mg(2+)</name>
        <dbReference type="ChEBI" id="CHEBI:18420"/>
    </ligand>
</feature>
<reference evidence="16 17" key="1">
    <citation type="submission" date="2018-11" db="EMBL/GenBank/DDBJ databases">
        <title>Genomic Encyclopedia of Type Strains, Phase IV (KMG-IV): sequencing the most valuable type-strain genomes for metagenomic binning, comparative biology and taxonomic classification.</title>
        <authorList>
            <person name="Goeker M."/>
        </authorList>
    </citation>
    <scope>NUCLEOTIDE SEQUENCE [LARGE SCALE GENOMIC DNA]</scope>
    <source>
        <strain evidence="16 17">DSM 18090</strain>
    </source>
</reference>
<dbReference type="CDD" id="cd05802">
    <property type="entry name" value="GlmM"/>
    <property type="match status" value="1"/>
</dbReference>
<evidence type="ECO:0000256" key="1">
    <source>
        <dbReference type="ARBA" id="ARBA00010231"/>
    </source>
</evidence>
<dbReference type="InterPro" id="IPR016055">
    <property type="entry name" value="A-D-PHexomutase_a/b/a-I/II/III"/>
</dbReference>
<comment type="catalytic activity">
    <reaction evidence="6 9 11">
        <text>alpha-D-glucosamine 1-phosphate = D-glucosamine 6-phosphate</text>
        <dbReference type="Rhea" id="RHEA:23424"/>
        <dbReference type="ChEBI" id="CHEBI:58516"/>
        <dbReference type="ChEBI" id="CHEBI:58725"/>
        <dbReference type="EC" id="5.4.2.10"/>
    </reaction>
</comment>
<dbReference type="SUPFAM" id="SSF55957">
    <property type="entry name" value="Phosphoglucomutase, C-terminal domain"/>
    <property type="match status" value="1"/>
</dbReference>
<evidence type="ECO:0000256" key="2">
    <source>
        <dbReference type="ARBA" id="ARBA00022553"/>
    </source>
</evidence>
<feature type="binding site" evidence="9">
    <location>
        <position position="243"/>
    </location>
    <ligand>
        <name>Mg(2+)</name>
        <dbReference type="ChEBI" id="CHEBI:18420"/>
    </ligand>
</feature>
<dbReference type="RefSeq" id="WP_124222048.1">
    <property type="nucleotide sequence ID" value="NZ_RKRF01000009.1"/>
</dbReference>
<dbReference type="SUPFAM" id="SSF53738">
    <property type="entry name" value="Phosphoglucomutase, first 3 domains"/>
    <property type="match status" value="3"/>
</dbReference>
<evidence type="ECO:0000256" key="4">
    <source>
        <dbReference type="ARBA" id="ARBA00022842"/>
    </source>
</evidence>
<dbReference type="InterPro" id="IPR005843">
    <property type="entry name" value="A-D-PHexomutase_C"/>
</dbReference>
<feature type="active site" description="Phosphoserine intermediate" evidence="9">
    <location>
        <position position="101"/>
    </location>
</feature>
<dbReference type="InterPro" id="IPR005845">
    <property type="entry name" value="A-D-PHexomutase_a/b/a-II"/>
</dbReference>
<evidence type="ECO:0000256" key="5">
    <source>
        <dbReference type="ARBA" id="ARBA00023235"/>
    </source>
</evidence>
<dbReference type="GO" id="GO:0004615">
    <property type="term" value="F:phosphomannomutase activity"/>
    <property type="evidence" value="ECO:0007669"/>
    <property type="project" value="TreeGrafter"/>
</dbReference>
<dbReference type="GO" id="GO:0005975">
    <property type="term" value="P:carbohydrate metabolic process"/>
    <property type="evidence" value="ECO:0007669"/>
    <property type="project" value="InterPro"/>
</dbReference>
<evidence type="ECO:0000256" key="8">
    <source>
        <dbReference type="ARBA" id="ARBA00068193"/>
    </source>
</evidence>
<keyword evidence="5 9" id="KW-0413">Isomerase</keyword>
<name>A0A3N5B933_9BACI</name>
<proteinExistence type="inferred from homology"/>
<dbReference type="Pfam" id="PF02879">
    <property type="entry name" value="PGM_PMM_II"/>
    <property type="match status" value="1"/>
</dbReference>
<dbReference type="FunFam" id="3.30.310.50:FF:000001">
    <property type="entry name" value="Phosphoglucosamine mutase"/>
    <property type="match status" value="1"/>
</dbReference>
<evidence type="ECO:0000256" key="6">
    <source>
        <dbReference type="ARBA" id="ARBA00050364"/>
    </source>
</evidence>
<keyword evidence="2 9" id="KW-0597">Phosphoprotein</keyword>
<feature type="binding site" description="via phosphate group" evidence="9">
    <location>
        <position position="101"/>
    </location>
    <ligand>
        <name>Mg(2+)</name>
        <dbReference type="ChEBI" id="CHEBI:18420"/>
    </ligand>
</feature>
<gene>
    <name evidence="9" type="primary">glmM</name>
    <name evidence="16" type="ORF">EDC24_1992</name>
</gene>
<dbReference type="Proteomes" id="UP000276443">
    <property type="component" value="Unassembled WGS sequence"/>
</dbReference>
<keyword evidence="3 9" id="KW-0479">Metal-binding</keyword>
<dbReference type="PANTHER" id="PTHR42946">
    <property type="entry name" value="PHOSPHOHEXOSE MUTASE"/>
    <property type="match status" value="1"/>
</dbReference>
<feature type="domain" description="Alpha-D-phosphohexomutase C-terminal" evidence="12">
    <location>
        <begin position="374"/>
        <end position="440"/>
    </location>
</feature>